<dbReference type="Gene3D" id="3.10.100.10">
    <property type="entry name" value="Mannose-Binding Protein A, subunit A"/>
    <property type="match status" value="1"/>
</dbReference>
<dbReference type="EMBL" id="JAODUP010000233">
    <property type="protein sequence ID" value="KAK2155690.1"/>
    <property type="molecule type" value="Genomic_DNA"/>
</dbReference>
<name>A0AAD9JNH9_9ANNE</name>
<dbReference type="PROSITE" id="PS50041">
    <property type="entry name" value="C_TYPE_LECTIN_2"/>
    <property type="match status" value="1"/>
</dbReference>
<feature type="non-terminal residue" evidence="3">
    <location>
        <position position="1"/>
    </location>
</feature>
<dbReference type="InterPro" id="IPR016187">
    <property type="entry name" value="CTDL_fold"/>
</dbReference>
<sequence length="146" mass="17282">AQKIEKPKCPLGYVVNPDMNMCYKLAAERITWRMARERCRMEDADLVTIETKLEQRWINQLARQSPDTRHCDFWTGATDKYAEGDWRWVANNNALSYSNWNHNEPNNGRGDEHCMQMLWVFNWAWNDAKCNYNNACYICEIPLGKI</sequence>
<keyword evidence="1" id="KW-1015">Disulfide bond</keyword>
<comment type="caution">
    <text evidence="3">The sequence shown here is derived from an EMBL/GenBank/DDBJ whole genome shotgun (WGS) entry which is preliminary data.</text>
</comment>
<proteinExistence type="predicted"/>
<gene>
    <name evidence="3" type="ORF">LSH36_233g02010</name>
</gene>
<evidence type="ECO:0000259" key="2">
    <source>
        <dbReference type="PROSITE" id="PS50041"/>
    </source>
</evidence>
<dbReference type="InterPro" id="IPR018378">
    <property type="entry name" value="C-type_lectin_CS"/>
</dbReference>
<dbReference type="Pfam" id="PF00059">
    <property type="entry name" value="Lectin_C"/>
    <property type="match status" value="1"/>
</dbReference>
<evidence type="ECO:0000313" key="3">
    <source>
        <dbReference type="EMBL" id="KAK2155690.1"/>
    </source>
</evidence>
<dbReference type="SMART" id="SM00034">
    <property type="entry name" value="CLECT"/>
    <property type="match status" value="1"/>
</dbReference>
<dbReference type="InterPro" id="IPR001304">
    <property type="entry name" value="C-type_lectin-like"/>
</dbReference>
<dbReference type="AlphaFoldDB" id="A0AAD9JNH9"/>
<protein>
    <recommendedName>
        <fullName evidence="2">C-type lectin domain-containing protein</fullName>
    </recommendedName>
</protein>
<dbReference type="Proteomes" id="UP001208570">
    <property type="component" value="Unassembled WGS sequence"/>
</dbReference>
<feature type="domain" description="C-type lectin" evidence="2">
    <location>
        <begin position="18"/>
        <end position="131"/>
    </location>
</feature>
<accession>A0AAD9JNH9</accession>
<dbReference type="InterPro" id="IPR016186">
    <property type="entry name" value="C-type_lectin-like/link_sf"/>
</dbReference>
<evidence type="ECO:0000313" key="4">
    <source>
        <dbReference type="Proteomes" id="UP001208570"/>
    </source>
</evidence>
<dbReference type="CDD" id="cd00037">
    <property type="entry name" value="CLECT"/>
    <property type="match status" value="1"/>
</dbReference>
<evidence type="ECO:0000256" key="1">
    <source>
        <dbReference type="ARBA" id="ARBA00023157"/>
    </source>
</evidence>
<dbReference type="SUPFAM" id="SSF56436">
    <property type="entry name" value="C-type lectin-like"/>
    <property type="match status" value="1"/>
</dbReference>
<organism evidence="3 4">
    <name type="scientific">Paralvinella palmiformis</name>
    <dbReference type="NCBI Taxonomy" id="53620"/>
    <lineage>
        <taxon>Eukaryota</taxon>
        <taxon>Metazoa</taxon>
        <taxon>Spiralia</taxon>
        <taxon>Lophotrochozoa</taxon>
        <taxon>Annelida</taxon>
        <taxon>Polychaeta</taxon>
        <taxon>Sedentaria</taxon>
        <taxon>Canalipalpata</taxon>
        <taxon>Terebellida</taxon>
        <taxon>Terebelliformia</taxon>
        <taxon>Alvinellidae</taxon>
        <taxon>Paralvinella</taxon>
    </lineage>
</organism>
<dbReference type="PANTHER" id="PTHR22803">
    <property type="entry name" value="MANNOSE, PHOSPHOLIPASE, LECTIN RECEPTOR RELATED"/>
    <property type="match status" value="1"/>
</dbReference>
<keyword evidence="4" id="KW-1185">Reference proteome</keyword>
<dbReference type="InterPro" id="IPR050111">
    <property type="entry name" value="C-type_lectin/snaclec_domain"/>
</dbReference>
<dbReference type="PROSITE" id="PS00615">
    <property type="entry name" value="C_TYPE_LECTIN_1"/>
    <property type="match status" value="1"/>
</dbReference>
<reference evidence="3" key="1">
    <citation type="journal article" date="2023" name="Mol. Biol. Evol.">
        <title>Third-Generation Sequencing Reveals the Adaptive Role of the Epigenome in Three Deep-Sea Polychaetes.</title>
        <authorList>
            <person name="Perez M."/>
            <person name="Aroh O."/>
            <person name="Sun Y."/>
            <person name="Lan Y."/>
            <person name="Juniper S.K."/>
            <person name="Young C.R."/>
            <person name="Angers B."/>
            <person name="Qian P.Y."/>
        </authorList>
    </citation>
    <scope>NUCLEOTIDE SEQUENCE</scope>
    <source>
        <strain evidence="3">P08H-3</strain>
    </source>
</reference>